<dbReference type="AlphaFoldDB" id="A0A1F6MQK7"/>
<evidence type="ECO:0000313" key="3">
    <source>
        <dbReference type="Proteomes" id="UP000178347"/>
    </source>
</evidence>
<sequence length="106" mass="12387">MLLELLLDLIYFPLWWYTGGAKKALIFCYHLIQDANLTLAPGLWLRNIFVPMFGQTDWQGRLMSVFMRIMNVIVRAIAMAVWLVVVAVIFALWLVFPIFVIYMMTV</sequence>
<proteinExistence type="predicted"/>
<accession>A0A1F6MQK7</accession>
<evidence type="ECO:0000313" key="2">
    <source>
        <dbReference type="EMBL" id="OGH73949.1"/>
    </source>
</evidence>
<dbReference type="EMBL" id="MFQN01000033">
    <property type="protein sequence ID" value="OGH73949.1"/>
    <property type="molecule type" value="Genomic_DNA"/>
</dbReference>
<dbReference type="Proteomes" id="UP000178347">
    <property type="component" value="Unassembled WGS sequence"/>
</dbReference>
<dbReference type="STRING" id="1798692.A3G00_03525"/>
<protein>
    <submittedName>
        <fullName evidence="2">Uncharacterized protein</fullName>
    </submittedName>
</protein>
<keyword evidence="1" id="KW-1133">Transmembrane helix</keyword>
<feature type="transmembrane region" description="Helical" evidence="1">
    <location>
        <begin position="72"/>
        <end position="104"/>
    </location>
</feature>
<comment type="caution">
    <text evidence="2">The sequence shown here is derived from an EMBL/GenBank/DDBJ whole genome shotgun (WGS) entry which is preliminary data.</text>
</comment>
<organism evidence="2 3">
    <name type="scientific">Candidatus Magasanikbacteria bacterium RIFCSPLOWO2_12_FULL_43_12</name>
    <dbReference type="NCBI Taxonomy" id="1798692"/>
    <lineage>
        <taxon>Bacteria</taxon>
        <taxon>Candidatus Magasanikiibacteriota</taxon>
    </lineage>
</organism>
<evidence type="ECO:0000256" key="1">
    <source>
        <dbReference type="SAM" id="Phobius"/>
    </source>
</evidence>
<reference evidence="2 3" key="1">
    <citation type="journal article" date="2016" name="Nat. Commun.">
        <title>Thousands of microbial genomes shed light on interconnected biogeochemical processes in an aquifer system.</title>
        <authorList>
            <person name="Anantharaman K."/>
            <person name="Brown C.T."/>
            <person name="Hug L.A."/>
            <person name="Sharon I."/>
            <person name="Castelle C.J."/>
            <person name="Probst A.J."/>
            <person name="Thomas B.C."/>
            <person name="Singh A."/>
            <person name="Wilkins M.J."/>
            <person name="Karaoz U."/>
            <person name="Brodie E.L."/>
            <person name="Williams K.H."/>
            <person name="Hubbard S.S."/>
            <person name="Banfield J.F."/>
        </authorList>
    </citation>
    <scope>NUCLEOTIDE SEQUENCE [LARGE SCALE GENOMIC DNA]</scope>
</reference>
<keyword evidence="1" id="KW-0472">Membrane</keyword>
<keyword evidence="1" id="KW-0812">Transmembrane</keyword>
<name>A0A1F6MQK7_9BACT</name>
<gene>
    <name evidence="2" type="ORF">A3G00_03525</name>
</gene>